<dbReference type="Proteomes" id="UP000749559">
    <property type="component" value="Unassembled WGS sequence"/>
</dbReference>
<accession>A0A8J1YA24</accession>
<evidence type="ECO:0000313" key="2">
    <source>
        <dbReference type="Proteomes" id="UP000749559"/>
    </source>
</evidence>
<proteinExistence type="predicted"/>
<evidence type="ECO:0000313" key="1">
    <source>
        <dbReference type="EMBL" id="CAH1772492.1"/>
    </source>
</evidence>
<keyword evidence="2" id="KW-1185">Reference proteome</keyword>
<gene>
    <name evidence="1" type="ORF">OFUS_LOCUS254</name>
</gene>
<reference evidence="1" key="1">
    <citation type="submission" date="2022-03" db="EMBL/GenBank/DDBJ databases">
        <authorList>
            <person name="Martin C."/>
        </authorList>
    </citation>
    <scope>NUCLEOTIDE SEQUENCE</scope>
</reference>
<organism evidence="1 2">
    <name type="scientific">Owenia fusiformis</name>
    <name type="common">Polychaete worm</name>
    <dbReference type="NCBI Taxonomy" id="6347"/>
    <lineage>
        <taxon>Eukaryota</taxon>
        <taxon>Metazoa</taxon>
        <taxon>Spiralia</taxon>
        <taxon>Lophotrochozoa</taxon>
        <taxon>Annelida</taxon>
        <taxon>Polychaeta</taxon>
        <taxon>Sedentaria</taxon>
        <taxon>Canalipalpata</taxon>
        <taxon>Sabellida</taxon>
        <taxon>Oweniida</taxon>
        <taxon>Oweniidae</taxon>
        <taxon>Owenia</taxon>
    </lineage>
</organism>
<protein>
    <submittedName>
        <fullName evidence="1">Uncharacterized protein</fullName>
    </submittedName>
</protein>
<name>A0A8J1YA24_OWEFU</name>
<dbReference type="AlphaFoldDB" id="A0A8J1YA24"/>
<comment type="caution">
    <text evidence="1">The sequence shown here is derived from an EMBL/GenBank/DDBJ whole genome shotgun (WGS) entry which is preliminary data.</text>
</comment>
<sequence length="185" mass="20749">MMLTFSPVMGNPTTPLPWADPCGDSLAAVTEDPWDGVPTPSPVPISETMKVLGNLSVRVKDSTQHMMSLYVSKRFMDPTYPENLEGFNLAGMPNVITSAENIAFYSSKPVSESLVDAYRNLSLAAVHMEQVRLDEITKEYGEFKTEVETIEKKLYSLMCNIDLELRHQEVVLGRHVTRDVMSVEY</sequence>
<dbReference type="EMBL" id="CAIIXF020000001">
    <property type="protein sequence ID" value="CAH1772492.1"/>
    <property type="molecule type" value="Genomic_DNA"/>
</dbReference>
<dbReference type="OrthoDB" id="6126621at2759"/>
<feature type="non-terminal residue" evidence="1">
    <location>
        <position position="1"/>
    </location>
</feature>